<comment type="similarity">
    <text evidence="1">Belongs to the peptidase C48 family.</text>
</comment>
<dbReference type="GO" id="GO:0006508">
    <property type="term" value="P:proteolysis"/>
    <property type="evidence" value="ECO:0007669"/>
    <property type="project" value="UniProtKB-KW"/>
</dbReference>
<accession>A0A8K0HGJ3</accession>
<reference evidence="7" key="1">
    <citation type="submission" date="2020-03" db="EMBL/GenBank/DDBJ databases">
        <title>A high-quality chromosome-level genome assembly of a woody plant with both climbing and erect habits, Rhamnella rubrinervis.</title>
        <authorList>
            <person name="Lu Z."/>
            <person name="Yang Y."/>
            <person name="Zhu X."/>
            <person name="Sun Y."/>
        </authorList>
    </citation>
    <scope>NUCLEOTIDE SEQUENCE</scope>
    <source>
        <strain evidence="7">BYM</strain>
        <tissue evidence="7">Leaf</tissue>
    </source>
</reference>
<dbReference type="SUPFAM" id="SSF54001">
    <property type="entry name" value="Cysteine proteinases"/>
    <property type="match status" value="1"/>
</dbReference>
<evidence type="ECO:0000256" key="2">
    <source>
        <dbReference type="ARBA" id="ARBA00022670"/>
    </source>
</evidence>
<evidence type="ECO:0000256" key="4">
    <source>
        <dbReference type="SAM" id="Coils"/>
    </source>
</evidence>
<dbReference type="Pfam" id="PF02902">
    <property type="entry name" value="Peptidase_C48"/>
    <property type="match status" value="1"/>
</dbReference>
<dbReference type="Pfam" id="PF09331">
    <property type="entry name" value="DUF1985"/>
    <property type="match status" value="1"/>
</dbReference>
<organism evidence="7 8">
    <name type="scientific">Rhamnella rubrinervis</name>
    <dbReference type="NCBI Taxonomy" id="2594499"/>
    <lineage>
        <taxon>Eukaryota</taxon>
        <taxon>Viridiplantae</taxon>
        <taxon>Streptophyta</taxon>
        <taxon>Embryophyta</taxon>
        <taxon>Tracheophyta</taxon>
        <taxon>Spermatophyta</taxon>
        <taxon>Magnoliopsida</taxon>
        <taxon>eudicotyledons</taxon>
        <taxon>Gunneridae</taxon>
        <taxon>Pentapetalae</taxon>
        <taxon>rosids</taxon>
        <taxon>fabids</taxon>
        <taxon>Rosales</taxon>
        <taxon>Rhamnaceae</taxon>
        <taxon>rhamnoid group</taxon>
        <taxon>Rhamneae</taxon>
        <taxon>Rhamnella</taxon>
    </lineage>
</organism>
<keyword evidence="3" id="KW-0378">Hydrolase</keyword>
<dbReference type="AlphaFoldDB" id="A0A8K0HGJ3"/>
<feature type="compositionally biased region" description="Low complexity" evidence="5">
    <location>
        <begin position="14"/>
        <end position="32"/>
    </location>
</feature>
<keyword evidence="8" id="KW-1185">Reference proteome</keyword>
<feature type="region of interest" description="Disordered" evidence="5">
    <location>
        <begin position="107"/>
        <end position="143"/>
    </location>
</feature>
<sequence length="937" mass="107046">MAPSKRRLVKASEKQVSSKQSTTSQKQKTKQVTAKENPQATKRVVPDTPISVPVKKKSRSNVEEQAPVSTTTNIAPQQSHPGTCRLAGRSLKIMYVDRKIQIPAKRQVGPAVSQKGRSSLPVCRSSSQSDQVTKDLHTGREDRPFCRSDRPHCRSKFPRANNTILALRSGRSDLPFGSMAGRTCHLVVNRLVEHDKKYHAHLTNNSNLDRAIDVIKNKLSNGMDKLLASWIGKFFEIKTVQFCGGFIHHLLLHQVECDDKYVMEFDFNGIGARFDRKCFAMITGLNCGKFPHDSELDHLPYDLWTKFFGKRGPMTQGEFSKAFEDLDFDEKEVADNVKCCMFYFLEMVLLGGDKKRLVRNDNFNIIQNDDLCSRYPWGNLSYDATIASLRSRIKRGHEIANYSVSGFPLAFQIWGFETIPIVATIGPRGKYHGSNWIPRMLAWSCPSILQYTKLATTIFDRKDYTVKNELRPTKEELQQTYMKTFWHRPSDRKYYGPPVFRVEASKSQLPIDGTKDASQSAFQHTSRLEMQIEEIRSELVSIRTEMRDEMQQQRNEIQNLSSLVRQLIDHLALPLSNMPVVPVWDPFTPIDPAERAALSAFIDDPSTTVHPGDYDALEKSSFQLILTSGSWLGDLEMDAALFYIRKRMINYPQMYDQRAIVTDCMFWSGDEEEDELADTVDWEKEMKDSPFDMYALGTLPIGSKSWLDVDYVYVPVNNDNKHWLAAKVDIQNRTVTLYDPNNSMTQDSFQCKNAKCLSVLFPYLLMVHGYYDLYPELKVEGNSNLEPFDIKRESRHTMKISGDCGIYTIKYIEYMVAKRQFDFYNTNVIYFREKLAVDIFHDRRAASAVLCYLLVLTDDQYAVILYCEDRISVVLLHHFVCAPSQIICVVTKEMSPYGVTASHALLRGTHGPYLIILCVLICGRYSSSGPCNAASFE</sequence>
<evidence type="ECO:0000256" key="1">
    <source>
        <dbReference type="ARBA" id="ARBA00005234"/>
    </source>
</evidence>
<dbReference type="InterPro" id="IPR015410">
    <property type="entry name" value="DUF1985"/>
</dbReference>
<feature type="coiled-coil region" evidence="4">
    <location>
        <begin position="525"/>
        <end position="570"/>
    </location>
</feature>
<dbReference type="PROSITE" id="PS50600">
    <property type="entry name" value="ULP_PROTEASE"/>
    <property type="match status" value="1"/>
</dbReference>
<evidence type="ECO:0000256" key="3">
    <source>
        <dbReference type="ARBA" id="ARBA00022801"/>
    </source>
</evidence>
<feature type="compositionally biased region" description="Basic and acidic residues" evidence="5">
    <location>
        <begin position="132"/>
        <end position="143"/>
    </location>
</feature>
<dbReference type="PANTHER" id="PTHR48449">
    <property type="entry name" value="DUF1985 DOMAIN-CONTAINING PROTEIN"/>
    <property type="match status" value="1"/>
</dbReference>
<dbReference type="InterPro" id="IPR003653">
    <property type="entry name" value="Peptidase_C48_C"/>
</dbReference>
<comment type="caution">
    <text evidence="7">The sequence shown here is derived from an EMBL/GenBank/DDBJ whole genome shotgun (WGS) entry which is preliminary data.</text>
</comment>
<dbReference type="GO" id="GO:0008234">
    <property type="term" value="F:cysteine-type peptidase activity"/>
    <property type="evidence" value="ECO:0007669"/>
    <property type="project" value="InterPro"/>
</dbReference>
<dbReference type="PANTHER" id="PTHR48449:SF1">
    <property type="entry name" value="DUF1985 DOMAIN-CONTAINING PROTEIN"/>
    <property type="match status" value="1"/>
</dbReference>
<evidence type="ECO:0000313" key="7">
    <source>
        <dbReference type="EMBL" id="KAF3451350.1"/>
    </source>
</evidence>
<dbReference type="EMBL" id="VOIH02000003">
    <property type="protein sequence ID" value="KAF3451350.1"/>
    <property type="molecule type" value="Genomic_DNA"/>
</dbReference>
<dbReference type="OrthoDB" id="1680482at2759"/>
<protein>
    <recommendedName>
        <fullName evidence="6">Ubiquitin-like protease family profile domain-containing protein</fullName>
    </recommendedName>
</protein>
<proteinExistence type="inferred from homology"/>
<dbReference type="InterPro" id="IPR038765">
    <property type="entry name" value="Papain-like_cys_pep_sf"/>
</dbReference>
<dbReference type="Gene3D" id="3.40.395.10">
    <property type="entry name" value="Adenoviral Proteinase, Chain A"/>
    <property type="match status" value="1"/>
</dbReference>
<gene>
    <name evidence="7" type="ORF">FNV43_RR07445</name>
</gene>
<feature type="region of interest" description="Disordered" evidence="5">
    <location>
        <begin position="1"/>
        <end position="83"/>
    </location>
</feature>
<keyword evidence="4" id="KW-0175">Coiled coil</keyword>
<keyword evidence="2" id="KW-0645">Protease</keyword>
<feature type="domain" description="Ubiquitin-like protease family profile" evidence="6">
    <location>
        <begin position="607"/>
        <end position="815"/>
    </location>
</feature>
<name>A0A8K0HGJ3_9ROSA</name>
<dbReference type="Proteomes" id="UP000796880">
    <property type="component" value="Unassembled WGS sequence"/>
</dbReference>
<evidence type="ECO:0000313" key="8">
    <source>
        <dbReference type="Proteomes" id="UP000796880"/>
    </source>
</evidence>
<evidence type="ECO:0000259" key="6">
    <source>
        <dbReference type="PROSITE" id="PS50600"/>
    </source>
</evidence>
<feature type="compositionally biased region" description="Polar residues" evidence="5">
    <location>
        <begin position="67"/>
        <end position="81"/>
    </location>
</feature>
<evidence type="ECO:0000256" key="5">
    <source>
        <dbReference type="SAM" id="MobiDB-lite"/>
    </source>
</evidence>